<evidence type="ECO:0000256" key="1">
    <source>
        <dbReference type="ARBA" id="ARBA00000085"/>
    </source>
</evidence>
<sequence>MLGRSLCLLLLLLFGAQFAMQAQARLPETPRFRRFGQEQGLPKSVLAMELDQQGYLWIATEDGLARYDGVAFSTWRHTIGLSGSLPDNMLEDLYIDGRDRIWVASRDGLAWLGSDRKEFVRVAFRGADASCSDDVSYLTGTPDGAIWTATYAGHMCRIAPDGRSVQRFVPGVGAGARLPSGPITALLADARGRLLVGTLHGLTRFENERFAPIGRDETAGVRIGELSQDVDGAIWVGSQRGLFRLDADDRMTPAPWQLGEEAANAIVIGDLTGGRWIGTTAGLYRVDADNNVRLLQDDAGDGLWDRRSGLMQMLRDNEGGIWFVTYSQGLVYLPPDWNRFASITSVGSSQIDRLDARDIAPDGDGGFWLLTATDLYRLRRGSGVLETVADSRGLGLKWMHTLFLRPDGTLWIGHSTGLSLFDPTTRQARAWPFAASPSAASQDLGATVWFLHELPDGGLWLWFSDGSVHRYRADGTALPPGEAERVLASSGFVTGAGTFVQGPDGQPWFAGVTGLKRWDGQRFVAVAGGDIDDIQVMSFAGPQRLWLARRGALEAYRWQDGRLRPELRIDNNAGYPDTNVSGLLVSRNGTVWATTARGLLMMSPDAKRLRLFGLGDGIPNVELTRTSPHRGADGVAAALSLDGLVLFDLDTPFPAARPPRLTLESISARREEDEWSLPVDRGRIQLESDDRDLRVVARLMSFLDPRSHVYRFKLEGYDPDWIEQRANGERVFSRLEPGDYRLLVKAAGADGIWSEPVGFSLHVKPPWWRATWAQIVFVLIALALLAIGAIAYRRRLGRRSDWQLAVHKREVAEQASEAKTRFLATLGHEVRTPMTGVLGMSELLLDTPLDEKQRSYTQSIRRAGEHLLRLVNDALDLARIESGKLQLEDRAFDLRAMVEEATELMKPLARQRGLAFRIDIADSAPQGLRGDPSRVRQILMNLLGNAIKFTEQGTVSLRVEALAPRGVRFEVADTGPGLNAEQKARLFRRFEQAEGARTAARYGGSGLGLAICQELAAAMDGQVAVVSEAGQGARFVLDLPLLEVEVPAAVAGSTPEPSLRGFQVGALALLLVEDDATVAEVIAGLLRAQGHRVSHVPNGLAALAELATANFDMALLDLDLPGINGFDLARQFRAQGFARPLIAVTARADAEAEPQALAAGFGVFLRKPVTGAMLAEAIKTVLARADGD</sequence>
<evidence type="ECO:0000259" key="11">
    <source>
        <dbReference type="PROSITE" id="PS50110"/>
    </source>
</evidence>
<evidence type="ECO:0000259" key="10">
    <source>
        <dbReference type="PROSITE" id="PS50109"/>
    </source>
</evidence>
<keyword evidence="8" id="KW-0812">Transmembrane</keyword>
<evidence type="ECO:0000256" key="8">
    <source>
        <dbReference type="SAM" id="Phobius"/>
    </source>
</evidence>
<feature type="domain" description="Histidine kinase" evidence="10">
    <location>
        <begin position="825"/>
        <end position="1043"/>
    </location>
</feature>
<comment type="caution">
    <text evidence="12">The sequence shown here is derived from an EMBL/GenBank/DDBJ whole genome shotgun (WGS) entry which is preliminary data.</text>
</comment>
<keyword evidence="13" id="KW-1185">Reference proteome</keyword>
<evidence type="ECO:0000256" key="4">
    <source>
        <dbReference type="ARBA" id="ARBA00022679"/>
    </source>
</evidence>
<keyword evidence="5 12" id="KW-0418">Kinase</keyword>
<evidence type="ECO:0000256" key="7">
    <source>
        <dbReference type="PROSITE-ProRule" id="PRU00169"/>
    </source>
</evidence>
<dbReference type="FunFam" id="3.30.565.10:FF:000010">
    <property type="entry name" value="Sensor histidine kinase RcsC"/>
    <property type="match status" value="1"/>
</dbReference>
<dbReference type="InterPro" id="IPR011006">
    <property type="entry name" value="CheY-like_superfamily"/>
</dbReference>
<dbReference type="InterPro" id="IPR004358">
    <property type="entry name" value="Sig_transdc_His_kin-like_C"/>
</dbReference>
<dbReference type="Pfam" id="PF02518">
    <property type="entry name" value="HATPase_c"/>
    <property type="match status" value="1"/>
</dbReference>
<dbReference type="Pfam" id="PF00512">
    <property type="entry name" value="HisKA"/>
    <property type="match status" value="1"/>
</dbReference>
<dbReference type="Gene3D" id="2.130.10.10">
    <property type="entry name" value="YVTN repeat-like/Quinoprotein amine dehydrogenase"/>
    <property type="match status" value="3"/>
</dbReference>
<dbReference type="Pfam" id="PF07495">
    <property type="entry name" value="Y_Y_Y"/>
    <property type="match status" value="1"/>
</dbReference>
<dbReference type="SMART" id="SM00448">
    <property type="entry name" value="REC"/>
    <property type="match status" value="1"/>
</dbReference>
<dbReference type="PROSITE" id="PS50110">
    <property type="entry name" value="RESPONSE_REGULATORY"/>
    <property type="match status" value="1"/>
</dbReference>
<dbReference type="InterPro" id="IPR013783">
    <property type="entry name" value="Ig-like_fold"/>
</dbReference>
<name>A0A108U805_9GAMM</name>
<evidence type="ECO:0000313" key="12">
    <source>
        <dbReference type="EMBL" id="KWS04260.1"/>
    </source>
</evidence>
<dbReference type="CDD" id="cd17546">
    <property type="entry name" value="REC_hyHK_CKI1_RcsC-like"/>
    <property type="match status" value="1"/>
</dbReference>
<dbReference type="PANTHER" id="PTHR43047">
    <property type="entry name" value="TWO-COMPONENT HISTIDINE PROTEIN KINASE"/>
    <property type="match status" value="1"/>
</dbReference>
<dbReference type="InterPro" id="IPR011123">
    <property type="entry name" value="Y_Y_Y"/>
</dbReference>
<dbReference type="Gene3D" id="3.40.50.2300">
    <property type="match status" value="1"/>
</dbReference>
<dbReference type="RefSeq" id="WP_153018966.1">
    <property type="nucleotide sequence ID" value="NZ_JAJA02000001.1"/>
</dbReference>
<feature type="modified residue" description="4-aspartylphosphate" evidence="7">
    <location>
        <position position="1117"/>
    </location>
</feature>
<dbReference type="Gene3D" id="2.60.40.10">
    <property type="entry name" value="Immunoglobulins"/>
    <property type="match status" value="1"/>
</dbReference>
<protein>
    <recommendedName>
        <fullName evidence="2">histidine kinase</fullName>
        <ecNumber evidence="2">2.7.13.3</ecNumber>
    </recommendedName>
</protein>
<evidence type="ECO:0000256" key="3">
    <source>
        <dbReference type="ARBA" id="ARBA00022553"/>
    </source>
</evidence>
<dbReference type="GO" id="GO:0005886">
    <property type="term" value="C:plasma membrane"/>
    <property type="evidence" value="ECO:0007669"/>
    <property type="project" value="TreeGrafter"/>
</dbReference>
<dbReference type="AlphaFoldDB" id="A0A108U805"/>
<dbReference type="InterPro" id="IPR036890">
    <property type="entry name" value="HATPase_C_sf"/>
</dbReference>
<reference evidence="12 13" key="1">
    <citation type="journal article" date="2014" name="Genome Announc.">
        <title>Draft Genome Sequence of Lysobacter capsici AZ78, a Bacterium Antagonistic to Plant-Pathogenic Oomycetes.</title>
        <authorList>
            <person name="Puopolo G."/>
            <person name="Sonego P."/>
            <person name="Engelen K."/>
            <person name="Pertot I."/>
        </authorList>
    </citation>
    <scope>NUCLEOTIDE SEQUENCE [LARGE SCALE GENOMIC DNA]</scope>
    <source>
        <strain evidence="12 13">AZ78</strain>
    </source>
</reference>
<keyword evidence="6" id="KW-0902">Two-component regulatory system</keyword>
<dbReference type="PANTHER" id="PTHR43047:SF72">
    <property type="entry name" value="OSMOSENSING HISTIDINE PROTEIN KINASE SLN1"/>
    <property type="match status" value="1"/>
</dbReference>
<dbReference type="SUPFAM" id="SSF52172">
    <property type="entry name" value="CheY-like"/>
    <property type="match status" value="1"/>
</dbReference>
<accession>A0A108U805</accession>
<dbReference type="InterPro" id="IPR036097">
    <property type="entry name" value="HisK_dim/P_sf"/>
</dbReference>
<keyword evidence="4" id="KW-0808">Transferase</keyword>
<keyword evidence="9" id="KW-0732">Signal</keyword>
<comment type="catalytic activity">
    <reaction evidence="1">
        <text>ATP + protein L-histidine = ADP + protein N-phospho-L-histidine.</text>
        <dbReference type="EC" id="2.7.13.3"/>
    </reaction>
</comment>
<proteinExistence type="predicted"/>
<evidence type="ECO:0000256" key="5">
    <source>
        <dbReference type="ARBA" id="ARBA00022777"/>
    </source>
</evidence>
<dbReference type="Gene3D" id="1.10.287.130">
    <property type="match status" value="1"/>
</dbReference>
<gene>
    <name evidence="12" type="ORF">AZ78_1809</name>
</gene>
<dbReference type="Gene3D" id="3.30.565.10">
    <property type="entry name" value="Histidine kinase-like ATPase, C-terminal domain"/>
    <property type="match status" value="1"/>
</dbReference>
<evidence type="ECO:0000256" key="9">
    <source>
        <dbReference type="SAM" id="SignalP"/>
    </source>
</evidence>
<dbReference type="CDD" id="cd16922">
    <property type="entry name" value="HATPase_EvgS-ArcB-TorS-like"/>
    <property type="match status" value="1"/>
</dbReference>
<dbReference type="SMART" id="SM00388">
    <property type="entry name" value="HisKA"/>
    <property type="match status" value="1"/>
</dbReference>
<feature type="domain" description="Response regulatory" evidence="11">
    <location>
        <begin position="1068"/>
        <end position="1182"/>
    </location>
</feature>
<dbReference type="Proteomes" id="UP000023435">
    <property type="component" value="Unassembled WGS sequence"/>
</dbReference>
<dbReference type="InterPro" id="IPR003661">
    <property type="entry name" value="HisK_dim/P_dom"/>
</dbReference>
<dbReference type="EC" id="2.7.13.3" evidence="2"/>
<dbReference type="SUPFAM" id="SSF55874">
    <property type="entry name" value="ATPase domain of HSP90 chaperone/DNA topoisomerase II/histidine kinase"/>
    <property type="match status" value="1"/>
</dbReference>
<keyword evidence="3 7" id="KW-0597">Phosphoprotein</keyword>
<dbReference type="GO" id="GO:0000155">
    <property type="term" value="F:phosphorelay sensor kinase activity"/>
    <property type="evidence" value="ECO:0007669"/>
    <property type="project" value="InterPro"/>
</dbReference>
<dbReference type="InterPro" id="IPR015943">
    <property type="entry name" value="WD40/YVTN_repeat-like_dom_sf"/>
</dbReference>
<dbReference type="EMBL" id="JAJA02000001">
    <property type="protein sequence ID" value="KWS04260.1"/>
    <property type="molecule type" value="Genomic_DNA"/>
</dbReference>
<dbReference type="InterPro" id="IPR003594">
    <property type="entry name" value="HATPase_dom"/>
</dbReference>
<keyword evidence="8" id="KW-0472">Membrane</keyword>
<dbReference type="PRINTS" id="PR00344">
    <property type="entry name" value="BCTRLSENSOR"/>
</dbReference>
<dbReference type="CDD" id="cd00082">
    <property type="entry name" value="HisKA"/>
    <property type="match status" value="1"/>
</dbReference>
<organism evidence="12 13">
    <name type="scientific">Lysobacter capsici AZ78</name>
    <dbReference type="NCBI Taxonomy" id="1444315"/>
    <lineage>
        <taxon>Bacteria</taxon>
        <taxon>Pseudomonadati</taxon>
        <taxon>Pseudomonadota</taxon>
        <taxon>Gammaproteobacteria</taxon>
        <taxon>Lysobacterales</taxon>
        <taxon>Lysobacteraceae</taxon>
        <taxon>Lysobacter</taxon>
    </lineage>
</organism>
<dbReference type="SUPFAM" id="SSF47384">
    <property type="entry name" value="Homodimeric domain of signal transducing histidine kinase"/>
    <property type="match status" value="1"/>
</dbReference>
<evidence type="ECO:0000313" key="13">
    <source>
        <dbReference type="Proteomes" id="UP000023435"/>
    </source>
</evidence>
<dbReference type="OrthoDB" id="176203at2"/>
<evidence type="ECO:0000256" key="6">
    <source>
        <dbReference type="ARBA" id="ARBA00023012"/>
    </source>
</evidence>
<dbReference type="InterPro" id="IPR005467">
    <property type="entry name" value="His_kinase_dom"/>
</dbReference>
<dbReference type="PROSITE" id="PS50109">
    <property type="entry name" value="HIS_KIN"/>
    <property type="match status" value="1"/>
</dbReference>
<feature type="signal peptide" evidence="9">
    <location>
        <begin position="1"/>
        <end position="24"/>
    </location>
</feature>
<feature type="transmembrane region" description="Helical" evidence="8">
    <location>
        <begin position="772"/>
        <end position="792"/>
    </location>
</feature>
<dbReference type="SUPFAM" id="SSF63829">
    <property type="entry name" value="Calcium-dependent phosphotriesterase"/>
    <property type="match status" value="3"/>
</dbReference>
<dbReference type="Pfam" id="PF00072">
    <property type="entry name" value="Response_reg"/>
    <property type="match status" value="1"/>
</dbReference>
<dbReference type="FunFam" id="1.10.287.130:FF:000028">
    <property type="entry name" value="Hybrid signal transduction histidine kinase"/>
    <property type="match status" value="1"/>
</dbReference>
<dbReference type="GO" id="GO:0009927">
    <property type="term" value="F:histidine phosphotransfer kinase activity"/>
    <property type="evidence" value="ECO:0007669"/>
    <property type="project" value="TreeGrafter"/>
</dbReference>
<feature type="chain" id="PRO_5007131658" description="histidine kinase" evidence="9">
    <location>
        <begin position="25"/>
        <end position="1188"/>
    </location>
</feature>
<dbReference type="InterPro" id="IPR001789">
    <property type="entry name" value="Sig_transdc_resp-reg_receiver"/>
</dbReference>
<dbReference type="SMART" id="SM00387">
    <property type="entry name" value="HATPase_c"/>
    <property type="match status" value="1"/>
</dbReference>
<keyword evidence="8" id="KW-1133">Transmembrane helix</keyword>
<evidence type="ECO:0000256" key="2">
    <source>
        <dbReference type="ARBA" id="ARBA00012438"/>
    </source>
</evidence>